<keyword evidence="2" id="KW-0812">Transmembrane</keyword>
<name>A0AA39V014_9LECA</name>
<evidence type="ECO:0000256" key="6">
    <source>
        <dbReference type="ARBA" id="ARBA00023136"/>
    </source>
</evidence>
<keyword evidence="5" id="KW-1133">Transmembrane helix</keyword>
<reference evidence="8" key="1">
    <citation type="submission" date="2023-03" db="EMBL/GenBank/DDBJ databases">
        <title>Complete genome of Cladonia borealis.</title>
        <authorList>
            <person name="Park H."/>
        </authorList>
    </citation>
    <scope>NUCLEOTIDE SEQUENCE</scope>
    <source>
        <strain evidence="8">ANT050790</strain>
    </source>
</reference>
<evidence type="ECO:0008006" key="10">
    <source>
        <dbReference type="Google" id="ProtNLM"/>
    </source>
</evidence>
<evidence type="ECO:0000256" key="4">
    <source>
        <dbReference type="ARBA" id="ARBA00022792"/>
    </source>
</evidence>
<evidence type="ECO:0000313" key="8">
    <source>
        <dbReference type="EMBL" id="KAK0510583.1"/>
    </source>
</evidence>
<evidence type="ECO:0000256" key="2">
    <source>
        <dbReference type="ARBA" id="ARBA00022692"/>
    </source>
</evidence>
<evidence type="ECO:0000256" key="3">
    <source>
        <dbReference type="ARBA" id="ARBA00022737"/>
    </source>
</evidence>
<accession>A0AA39V014</accession>
<proteinExistence type="predicted"/>
<gene>
    <name evidence="8" type="ORF">JMJ35_007015</name>
</gene>
<evidence type="ECO:0000256" key="1">
    <source>
        <dbReference type="ARBA" id="ARBA00004325"/>
    </source>
</evidence>
<feature type="compositionally biased region" description="Low complexity" evidence="7">
    <location>
        <begin position="146"/>
        <end position="158"/>
    </location>
</feature>
<dbReference type="AlphaFoldDB" id="A0AA39V014"/>
<dbReference type="InterPro" id="IPR023395">
    <property type="entry name" value="MCP_dom_sf"/>
</dbReference>
<keyword evidence="9" id="KW-1185">Reference proteome</keyword>
<evidence type="ECO:0000313" key="9">
    <source>
        <dbReference type="Proteomes" id="UP001166286"/>
    </source>
</evidence>
<dbReference type="Proteomes" id="UP001166286">
    <property type="component" value="Unassembled WGS sequence"/>
</dbReference>
<comment type="caution">
    <text evidence="8">The sequence shown here is derived from an EMBL/GenBank/DDBJ whole genome shotgun (WGS) entry which is preliminary data.</text>
</comment>
<feature type="compositionally biased region" description="Basic and acidic residues" evidence="7">
    <location>
        <begin position="123"/>
        <end position="140"/>
    </location>
</feature>
<keyword evidence="4" id="KW-0496">Mitochondrion</keyword>
<protein>
    <recommendedName>
        <fullName evidence="10">Mitochondrial fusion protein</fullName>
    </recommendedName>
</protein>
<comment type="subcellular location">
    <subcellularLocation>
        <location evidence="1">Mitochondrion membrane</location>
    </subcellularLocation>
</comment>
<evidence type="ECO:0000256" key="7">
    <source>
        <dbReference type="SAM" id="MobiDB-lite"/>
    </source>
</evidence>
<keyword evidence="3" id="KW-0677">Repeat</keyword>
<feature type="region of interest" description="Disordered" evidence="7">
    <location>
        <begin position="1"/>
        <end position="49"/>
    </location>
</feature>
<dbReference type="Gene3D" id="1.50.40.10">
    <property type="entry name" value="Mitochondrial carrier domain"/>
    <property type="match status" value="1"/>
</dbReference>
<organism evidence="8 9">
    <name type="scientific">Cladonia borealis</name>
    <dbReference type="NCBI Taxonomy" id="184061"/>
    <lineage>
        <taxon>Eukaryota</taxon>
        <taxon>Fungi</taxon>
        <taxon>Dikarya</taxon>
        <taxon>Ascomycota</taxon>
        <taxon>Pezizomycotina</taxon>
        <taxon>Lecanoromycetes</taxon>
        <taxon>OSLEUM clade</taxon>
        <taxon>Lecanoromycetidae</taxon>
        <taxon>Lecanorales</taxon>
        <taxon>Lecanorineae</taxon>
        <taxon>Cladoniaceae</taxon>
        <taxon>Cladonia</taxon>
    </lineage>
</organism>
<feature type="compositionally biased region" description="Polar residues" evidence="7">
    <location>
        <begin position="40"/>
        <end position="49"/>
    </location>
</feature>
<sequence>MATPREGPNPLRPYYIPPSVGDHSDFQQNASSAAKLGSKHASTSTDSFGSSTRNILADMDYSDYITDSGTSPTEALKGLVEKALWRYTSVFLAQPFEVSKIILQVQLVRAGQRPVLRLGDEDEMRRRPGNYRRESYHSASDDSDLDSPSYFTSSAPSSHTPSRQSRPRRRHGSPEPDGVPRIHTPQPPPSKSTASAHTLDLKTSSSVLAVLSSVWAAEGSWGIWKGTNSTYVYSILSSTITTFVRSFFSALLSLPDPGLSFTGTPSFNNAGGLDILSSPSPLASLLVAVSAAGIAGILLAPLDIARTKLILTPSTHPPRSIIATLQTLPSWTLPFSIAPIAILHSTLPTLVSASTPLFLRSELSIDPLLTPNMYSIATFIGQAFELGVKLPIETVLRRGQMEVARSTSKGKEMHTIVEVGPYKGLFGTMHSIVYEEGERGAPAELVKGTAGAPAMKAGKVGQDRKKRKGQGFEGLWRGWRVGIWGLVGVWGAATLGGVGGKGGEF</sequence>
<dbReference type="GO" id="GO:0031966">
    <property type="term" value="C:mitochondrial membrane"/>
    <property type="evidence" value="ECO:0007669"/>
    <property type="project" value="UniProtKB-SubCell"/>
</dbReference>
<dbReference type="SUPFAM" id="SSF103506">
    <property type="entry name" value="Mitochondrial carrier"/>
    <property type="match status" value="1"/>
</dbReference>
<keyword evidence="6" id="KW-0472">Membrane</keyword>
<dbReference type="PANTHER" id="PTHR24089">
    <property type="entry name" value="SOLUTE CARRIER FAMILY 25"/>
    <property type="match status" value="1"/>
</dbReference>
<feature type="region of interest" description="Disordered" evidence="7">
    <location>
        <begin position="119"/>
        <end position="196"/>
    </location>
</feature>
<dbReference type="EMBL" id="JAFEKC020000015">
    <property type="protein sequence ID" value="KAK0510583.1"/>
    <property type="molecule type" value="Genomic_DNA"/>
</dbReference>
<keyword evidence="4" id="KW-0999">Mitochondrion inner membrane</keyword>
<evidence type="ECO:0000256" key="5">
    <source>
        <dbReference type="ARBA" id="ARBA00022989"/>
    </source>
</evidence>